<proteinExistence type="predicted"/>
<dbReference type="Proteomes" id="UP001148786">
    <property type="component" value="Unassembled WGS sequence"/>
</dbReference>
<comment type="caution">
    <text evidence="3">The sequence shown here is derived from an EMBL/GenBank/DDBJ whole genome shotgun (WGS) entry which is preliminary data.</text>
</comment>
<reference evidence="3" key="1">
    <citation type="submission" date="2022-07" db="EMBL/GenBank/DDBJ databases">
        <title>Genome Sequence of Agrocybe chaxingu.</title>
        <authorList>
            <person name="Buettner E."/>
        </authorList>
    </citation>
    <scope>NUCLEOTIDE SEQUENCE</scope>
    <source>
        <strain evidence="3">MP-N11</strain>
    </source>
</reference>
<feature type="region of interest" description="Disordered" evidence="1">
    <location>
        <begin position="29"/>
        <end position="49"/>
    </location>
</feature>
<dbReference type="AlphaFoldDB" id="A0A9W8JSG7"/>
<keyword evidence="2" id="KW-0812">Transmembrane</keyword>
<organism evidence="3 4">
    <name type="scientific">Agrocybe chaxingu</name>
    <dbReference type="NCBI Taxonomy" id="84603"/>
    <lineage>
        <taxon>Eukaryota</taxon>
        <taxon>Fungi</taxon>
        <taxon>Dikarya</taxon>
        <taxon>Basidiomycota</taxon>
        <taxon>Agaricomycotina</taxon>
        <taxon>Agaricomycetes</taxon>
        <taxon>Agaricomycetidae</taxon>
        <taxon>Agaricales</taxon>
        <taxon>Agaricineae</taxon>
        <taxon>Strophariaceae</taxon>
        <taxon>Agrocybe</taxon>
    </lineage>
</organism>
<evidence type="ECO:0000256" key="1">
    <source>
        <dbReference type="SAM" id="MobiDB-lite"/>
    </source>
</evidence>
<evidence type="ECO:0000256" key="2">
    <source>
        <dbReference type="SAM" id="Phobius"/>
    </source>
</evidence>
<name>A0A9W8JSG7_9AGAR</name>
<feature type="transmembrane region" description="Helical" evidence="2">
    <location>
        <begin position="59"/>
        <end position="80"/>
    </location>
</feature>
<evidence type="ECO:0000313" key="4">
    <source>
        <dbReference type="Proteomes" id="UP001148786"/>
    </source>
</evidence>
<keyword evidence="2" id="KW-0472">Membrane</keyword>
<sequence>MKVRKLRRADAVQDEGTVTAVALPATVDSKGGDVAAPGTPRDAEEADGGEWVDYSNNKLTIVVGGLIWLVVVAANVYAIVELGMGSV</sequence>
<keyword evidence="4" id="KW-1185">Reference proteome</keyword>
<protein>
    <submittedName>
        <fullName evidence="3">Uncharacterized protein</fullName>
    </submittedName>
</protein>
<gene>
    <name evidence="3" type="ORF">NLJ89_g9555</name>
</gene>
<keyword evidence="2" id="KW-1133">Transmembrane helix</keyword>
<accession>A0A9W8JSG7</accession>
<dbReference type="EMBL" id="JANKHO010001513">
    <property type="protein sequence ID" value="KAJ3500964.1"/>
    <property type="molecule type" value="Genomic_DNA"/>
</dbReference>
<evidence type="ECO:0000313" key="3">
    <source>
        <dbReference type="EMBL" id="KAJ3500964.1"/>
    </source>
</evidence>